<gene>
    <name evidence="1" type="ORF">Scaly_1656600</name>
</gene>
<comment type="caution">
    <text evidence="1">The sequence shown here is derived from an EMBL/GenBank/DDBJ whole genome shotgun (WGS) entry which is preliminary data.</text>
</comment>
<evidence type="ECO:0000313" key="1">
    <source>
        <dbReference type="EMBL" id="KAL0346406.1"/>
    </source>
</evidence>
<dbReference type="EMBL" id="JACGWM010000010">
    <property type="protein sequence ID" value="KAL0346406.1"/>
    <property type="molecule type" value="Genomic_DNA"/>
</dbReference>
<proteinExistence type="predicted"/>
<reference evidence="1" key="1">
    <citation type="submission" date="2020-06" db="EMBL/GenBank/DDBJ databases">
        <authorList>
            <person name="Li T."/>
            <person name="Hu X."/>
            <person name="Zhang T."/>
            <person name="Song X."/>
            <person name="Zhang H."/>
            <person name="Dai N."/>
            <person name="Sheng W."/>
            <person name="Hou X."/>
            <person name="Wei L."/>
        </authorList>
    </citation>
    <scope>NUCLEOTIDE SEQUENCE</scope>
    <source>
        <strain evidence="1">KEN8</strain>
        <tissue evidence="1">Leaf</tissue>
    </source>
</reference>
<protein>
    <recommendedName>
        <fullName evidence="2">Reverse transcriptase</fullName>
    </recommendedName>
</protein>
<accession>A0AAW2NVA4</accession>
<sequence length="242" mass="27864">MGFYGQADVVRCEESWSLLNRLSQMSIHPWLCAYDFNETLHHQESKEEYHVLSGRLRIFDNVSYNVMVKSTTPAGAMIREVIDGMETHVMDDMITELIRYFTAYESAFVLGRLITDNALLAYELNHFLLHKTWGQVGHLSLKVDISKAYDRVEWVFFQSVLLRIVGVSDKGTLFFHIYSCFVERHLVTWCIELRDMGLQAKNVMCQRTSLASILGVQVVAKHAKYLGLPRMLGKSKGWCSRS</sequence>
<organism evidence="1">
    <name type="scientific">Sesamum calycinum</name>
    <dbReference type="NCBI Taxonomy" id="2727403"/>
    <lineage>
        <taxon>Eukaryota</taxon>
        <taxon>Viridiplantae</taxon>
        <taxon>Streptophyta</taxon>
        <taxon>Embryophyta</taxon>
        <taxon>Tracheophyta</taxon>
        <taxon>Spermatophyta</taxon>
        <taxon>Magnoliopsida</taxon>
        <taxon>eudicotyledons</taxon>
        <taxon>Gunneridae</taxon>
        <taxon>Pentapetalae</taxon>
        <taxon>asterids</taxon>
        <taxon>lamiids</taxon>
        <taxon>Lamiales</taxon>
        <taxon>Pedaliaceae</taxon>
        <taxon>Sesamum</taxon>
    </lineage>
</organism>
<evidence type="ECO:0008006" key="2">
    <source>
        <dbReference type="Google" id="ProtNLM"/>
    </source>
</evidence>
<reference evidence="1" key="2">
    <citation type="journal article" date="2024" name="Plant">
        <title>Genomic evolution and insights into agronomic trait innovations of Sesamum species.</title>
        <authorList>
            <person name="Miao H."/>
            <person name="Wang L."/>
            <person name="Qu L."/>
            <person name="Liu H."/>
            <person name="Sun Y."/>
            <person name="Le M."/>
            <person name="Wang Q."/>
            <person name="Wei S."/>
            <person name="Zheng Y."/>
            <person name="Lin W."/>
            <person name="Duan Y."/>
            <person name="Cao H."/>
            <person name="Xiong S."/>
            <person name="Wang X."/>
            <person name="Wei L."/>
            <person name="Li C."/>
            <person name="Ma Q."/>
            <person name="Ju M."/>
            <person name="Zhao R."/>
            <person name="Li G."/>
            <person name="Mu C."/>
            <person name="Tian Q."/>
            <person name="Mei H."/>
            <person name="Zhang T."/>
            <person name="Gao T."/>
            <person name="Zhang H."/>
        </authorList>
    </citation>
    <scope>NUCLEOTIDE SEQUENCE</scope>
    <source>
        <strain evidence="1">KEN8</strain>
    </source>
</reference>
<name>A0AAW2NVA4_9LAMI</name>
<dbReference type="AlphaFoldDB" id="A0AAW2NVA4"/>